<name>A0ABY1RAW1_9MICO</name>
<reference evidence="1 2" key="1">
    <citation type="submission" date="2017-04" db="EMBL/GenBank/DDBJ databases">
        <authorList>
            <person name="Varghese N."/>
            <person name="Submissions S."/>
        </authorList>
    </citation>
    <scope>NUCLEOTIDE SEQUENCE [LARGE SCALE GENOMIC DNA]</scope>
    <source>
        <strain evidence="1 2">VKM Ac-1784</strain>
    </source>
</reference>
<evidence type="ECO:0008006" key="3">
    <source>
        <dbReference type="Google" id="ProtNLM"/>
    </source>
</evidence>
<gene>
    <name evidence="1" type="ORF">SAMN06295909_1425</name>
</gene>
<sequence length="348" mass="37672">MAVCRAVPRRSSAGRVLMRIGPTVECGGICCGEDFTTSSLRALRAGSMLDLSDRIQDAGILKKLFGSSGDTSNSVTQPPQHAVRSEPRVQVSVSMAVAQDRVQLTGTTTFARDAITRLAERHRIAAGGYLEVGGTIQREPENPADPHAIAVHVEGEKVGYLPGYLARTIDLPSGGARAVQIQIFTELLPKGLRAEAWAWLGRGPAKWQYSETERPPMSSSAKAAAHQTSIDQMIADALAGGGDRAESFHRGMVGGVHYLQLVEPIKQLKRDGRLDDALVLCYAAIEGAEGARNGLEPAPFYTEQAAIIHRKLGQRDKEASVLRRWLAYCPPDRRKGSSIKERLDRLTG</sequence>
<keyword evidence="2" id="KW-1185">Reference proteome</keyword>
<organism evidence="1 2">
    <name type="scientific">Plantibacter elymi</name>
    <name type="common">nom. nud.</name>
    <dbReference type="NCBI Taxonomy" id="199708"/>
    <lineage>
        <taxon>Bacteria</taxon>
        <taxon>Bacillati</taxon>
        <taxon>Actinomycetota</taxon>
        <taxon>Actinomycetes</taxon>
        <taxon>Micrococcales</taxon>
        <taxon>Microbacteriaceae</taxon>
        <taxon>Plantibacter</taxon>
    </lineage>
</organism>
<dbReference type="Proteomes" id="UP000194464">
    <property type="component" value="Unassembled WGS sequence"/>
</dbReference>
<comment type="caution">
    <text evidence="1">The sequence shown here is derived from an EMBL/GenBank/DDBJ whole genome shotgun (WGS) entry which is preliminary data.</text>
</comment>
<proteinExistence type="predicted"/>
<dbReference type="EMBL" id="FXWJ01000002">
    <property type="protein sequence ID" value="SMQ67020.1"/>
    <property type="molecule type" value="Genomic_DNA"/>
</dbReference>
<accession>A0ABY1RAW1</accession>
<evidence type="ECO:0000313" key="2">
    <source>
        <dbReference type="Proteomes" id="UP000194464"/>
    </source>
</evidence>
<dbReference type="Gene3D" id="3.30.70.2330">
    <property type="match status" value="1"/>
</dbReference>
<protein>
    <recommendedName>
        <fullName evidence="3">HIRAN domain-containing protein</fullName>
    </recommendedName>
</protein>
<evidence type="ECO:0000313" key="1">
    <source>
        <dbReference type="EMBL" id="SMQ67020.1"/>
    </source>
</evidence>